<gene>
    <name evidence="3" type="ORF">GGR39_001193</name>
</gene>
<dbReference type="EMBL" id="JACIDY010000002">
    <property type="protein sequence ID" value="MBB3939553.1"/>
    <property type="molecule type" value="Genomic_DNA"/>
</dbReference>
<dbReference type="AlphaFoldDB" id="A0A7W6C2A0"/>
<dbReference type="PROSITE" id="PS51257">
    <property type="entry name" value="PROKAR_LIPOPROTEIN"/>
    <property type="match status" value="1"/>
</dbReference>
<evidence type="ECO:0000256" key="2">
    <source>
        <dbReference type="SAM" id="SignalP"/>
    </source>
</evidence>
<keyword evidence="2" id="KW-0732">Signal</keyword>
<sequence>MSARFALGIAAVSLALAGCSKKADEPQPEATVSSSDAAAAPEPSISAIEAAPVASPSPMASKTSEPPAVASTIPAAMHGRWGLVPKDCTSTAGDAKGLLVVSAKQMKFYESVARLAKVKSSGKETIRATFGYSGEGQSWTQDVDLNLKAGGKTLVRQDHGPDALPGPLTYTRCS</sequence>
<name>A0A7W6C2A0_9SPHN</name>
<dbReference type="RefSeq" id="WP_183616269.1">
    <property type="nucleotide sequence ID" value="NZ_JACIDY010000002.1"/>
</dbReference>
<evidence type="ECO:0000256" key="1">
    <source>
        <dbReference type="SAM" id="MobiDB-lite"/>
    </source>
</evidence>
<dbReference type="Proteomes" id="UP000561459">
    <property type="component" value="Unassembled WGS sequence"/>
</dbReference>
<keyword evidence="4" id="KW-1185">Reference proteome</keyword>
<evidence type="ECO:0000313" key="4">
    <source>
        <dbReference type="Proteomes" id="UP000561459"/>
    </source>
</evidence>
<evidence type="ECO:0008006" key="5">
    <source>
        <dbReference type="Google" id="ProtNLM"/>
    </source>
</evidence>
<feature type="signal peptide" evidence="2">
    <location>
        <begin position="1"/>
        <end position="17"/>
    </location>
</feature>
<feature type="compositionally biased region" description="Low complexity" evidence="1">
    <location>
        <begin position="33"/>
        <end position="47"/>
    </location>
</feature>
<protein>
    <recommendedName>
        <fullName evidence="5">Lipoprotein</fullName>
    </recommendedName>
</protein>
<feature type="chain" id="PRO_5031448254" description="Lipoprotein" evidence="2">
    <location>
        <begin position="18"/>
        <end position="174"/>
    </location>
</feature>
<feature type="region of interest" description="Disordered" evidence="1">
    <location>
        <begin position="23"/>
        <end position="47"/>
    </location>
</feature>
<accession>A0A7W6C2A0</accession>
<evidence type="ECO:0000313" key="3">
    <source>
        <dbReference type="EMBL" id="MBB3939553.1"/>
    </source>
</evidence>
<reference evidence="3 4" key="1">
    <citation type="submission" date="2020-08" db="EMBL/GenBank/DDBJ databases">
        <title>Genomic Encyclopedia of Type Strains, Phase IV (KMG-IV): sequencing the most valuable type-strain genomes for metagenomic binning, comparative biology and taxonomic classification.</title>
        <authorList>
            <person name="Goeker M."/>
        </authorList>
    </citation>
    <scope>NUCLEOTIDE SEQUENCE [LARGE SCALE GENOMIC DNA]</scope>
    <source>
        <strain evidence="3 4">DSM 27568</strain>
    </source>
</reference>
<comment type="caution">
    <text evidence="3">The sequence shown here is derived from an EMBL/GenBank/DDBJ whole genome shotgun (WGS) entry which is preliminary data.</text>
</comment>
<proteinExistence type="predicted"/>
<organism evidence="3 4">
    <name type="scientific">Novosphingobium fluoreni</name>
    <dbReference type="NCBI Taxonomy" id="1391222"/>
    <lineage>
        <taxon>Bacteria</taxon>
        <taxon>Pseudomonadati</taxon>
        <taxon>Pseudomonadota</taxon>
        <taxon>Alphaproteobacteria</taxon>
        <taxon>Sphingomonadales</taxon>
        <taxon>Sphingomonadaceae</taxon>
        <taxon>Novosphingobium</taxon>
    </lineage>
</organism>